<sequence>MRNNEATFYLGLKIILKDGTIKTAYISDRKTGFNIDIYHKDEEVANTIKKIIEKNPILRSF</sequence>
<dbReference type="AlphaFoldDB" id="A0AAW6FTT2"/>
<name>A0AAW6FTT2_9FIRM</name>
<dbReference type="EMBL" id="JAQNCK010000014">
    <property type="protein sequence ID" value="MDC0828320.1"/>
    <property type="molecule type" value="Genomic_DNA"/>
</dbReference>
<gene>
    <name evidence="1" type="ORF">POG00_06285</name>
</gene>
<accession>A0AAW6FTT2</accession>
<evidence type="ECO:0000313" key="2">
    <source>
        <dbReference type="Proteomes" id="UP001220658"/>
    </source>
</evidence>
<proteinExistence type="predicted"/>
<comment type="caution">
    <text evidence="1">The sequence shown here is derived from an EMBL/GenBank/DDBJ whole genome shotgun (WGS) entry which is preliminary data.</text>
</comment>
<protein>
    <submittedName>
        <fullName evidence="1">Uncharacterized protein</fullName>
    </submittedName>
</protein>
<reference evidence="1" key="1">
    <citation type="submission" date="2023-01" db="EMBL/GenBank/DDBJ databases">
        <title>Human gut microbiome strain richness.</title>
        <authorList>
            <person name="Chen-Liaw A."/>
        </authorList>
    </citation>
    <scope>NUCLEOTIDE SEQUENCE</scope>
    <source>
        <strain evidence="1">D55st1_G4_D55t1_190419</strain>
    </source>
</reference>
<dbReference type="Proteomes" id="UP001220658">
    <property type="component" value="Unassembled WGS sequence"/>
</dbReference>
<organism evidence="1 2">
    <name type="scientific">Faecalitalea cylindroides</name>
    <dbReference type="NCBI Taxonomy" id="39483"/>
    <lineage>
        <taxon>Bacteria</taxon>
        <taxon>Bacillati</taxon>
        <taxon>Bacillota</taxon>
        <taxon>Erysipelotrichia</taxon>
        <taxon>Erysipelotrichales</taxon>
        <taxon>Erysipelotrichaceae</taxon>
        <taxon>Faecalitalea</taxon>
    </lineage>
</organism>
<dbReference type="RefSeq" id="WP_195191334.1">
    <property type="nucleotide sequence ID" value="NZ_JADMUL010000016.1"/>
</dbReference>
<evidence type="ECO:0000313" key="1">
    <source>
        <dbReference type="EMBL" id="MDC0828320.1"/>
    </source>
</evidence>